<evidence type="ECO:0000313" key="3">
    <source>
        <dbReference type="Proteomes" id="UP000434957"/>
    </source>
</evidence>
<gene>
    <name evidence="2" type="ORF">PR003_g5393</name>
</gene>
<evidence type="ECO:0000313" key="2">
    <source>
        <dbReference type="EMBL" id="KAE9350378.1"/>
    </source>
</evidence>
<feature type="compositionally biased region" description="Basic and acidic residues" evidence="1">
    <location>
        <begin position="71"/>
        <end position="84"/>
    </location>
</feature>
<dbReference type="Proteomes" id="UP000434957">
    <property type="component" value="Unassembled WGS sequence"/>
</dbReference>
<accession>A0A6A4G4M8</accession>
<sequence>MTKISGLCSYDQCEILHGEEFVVEPLKDRLDLLLAEFKSDDQSYRNKSGVDELHTEHKRPLQDISDRMRVVEEEKKEEKQKEGKSNCAANTR</sequence>
<dbReference type="EMBL" id="QXFT01000224">
    <property type="protein sequence ID" value="KAE9350378.1"/>
    <property type="molecule type" value="Genomic_DNA"/>
</dbReference>
<organism evidence="2 3">
    <name type="scientific">Phytophthora rubi</name>
    <dbReference type="NCBI Taxonomy" id="129364"/>
    <lineage>
        <taxon>Eukaryota</taxon>
        <taxon>Sar</taxon>
        <taxon>Stramenopiles</taxon>
        <taxon>Oomycota</taxon>
        <taxon>Peronosporomycetes</taxon>
        <taxon>Peronosporales</taxon>
        <taxon>Peronosporaceae</taxon>
        <taxon>Phytophthora</taxon>
    </lineage>
</organism>
<keyword evidence="3" id="KW-1185">Reference proteome</keyword>
<evidence type="ECO:0000256" key="1">
    <source>
        <dbReference type="SAM" id="MobiDB-lite"/>
    </source>
</evidence>
<name>A0A6A4G4M8_9STRA</name>
<dbReference type="AlphaFoldDB" id="A0A6A4G4M8"/>
<proteinExistence type="predicted"/>
<protein>
    <submittedName>
        <fullName evidence="2">Uncharacterized protein</fullName>
    </submittedName>
</protein>
<feature type="region of interest" description="Disordered" evidence="1">
    <location>
        <begin position="44"/>
        <end position="63"/>
    </location>
</feature>
<feature type="region of interest" description="Disordered" evidence="1">
    <location>
        <begin position="71"/>
        <end position="92"/>
    </location>
</feature>
<comment type="caution">
    <text evidence="2">The sequence shown here is derived from an EMBL/GenBank/DDBJ whole genome shotgun (WGS) entry which is preliminary data.</text>
</comment>
<reference evidence="2 3" key="1">
    <citation type="submission" date="2018-08" db="EMBL/GenBank/DDBJ databases">
        <title>Genomic investigation of the strawberry pathogen Phytophthora fragariae indicates pathogenicity is determined by transcriptional variation in three key races.</title>
        <authorList>
            <person name="Adams T.M."/>
            <person name="Armitage A.D."/>
            <person name="Sobczyk M.K."/>
            <person name="Bates H.J."/>
            <person name="Dunwell J.M."/>
            <person name="Nellist C.F."/>
            <person name="Harrison R.J."/>
        </authorList>
    </citation>
    <scope>NUCLEOTIDE SEQUENCE [LARGE SCALE GENOMIC DNA]</scope>
    <source>
        <strain evidence="2 3">SCRP333</strain>
    </source>
</reference>